<proteinExistence type="predicted"/>
<organism evidence="1 2">
    <name type="scientific">Ladona fulva</name>
    <name type="common">Scarce chaser dragonfly</name>
    <name type="synonym">Libellula fulva</name>
    <dbReference type="NCBI Taxonomy" id="123851"/>
    <lineage>
        <taxon>Eukaryota</taxon>
        <taxon>Metazoa</taxon>
        <taxon>Ecdysozoa</taxon>
        <taxon>Arthropoda</taxon>
        <taxon>Hexapoda</taxon>
        <taxon>Insecta</taxon>
        <taxon>Pterygota</taxon>
        <taxon>Palaeoptera</taxon>
        <taxon>Odonata</taxon>
        <taxon>Epiprocta</taxon>
        <taxon>Anisoptera</taxon>
        <taxon>Libelluloidea</taxon>
        <taxon>Libellulidae</taxon>
        <taxon>Ladona</taxon>
    </lineage>
</organism>
<evidence type="ECO:0000313" key="1">
    <source>
        <dbReference type="EMBL" id="KAG8224797.1"/>
    </source>
</evidence>
<comment type="caution">
    <text evidence="1">The sequence shown here is derived from an EMBL/GenBank/DDBJ whole genome shotgun (WGS) entry which is preliminary data.</text>
</comment>
<reference evidence="1" key="1">
    <citation type="submission" date="2013-04" db="EMBL/GenBank/DDBJ databases">
        <authorList>
            <person name="Qu J."/>
            <person name="Murali S.C."/>
            <person name="Bandaranaike D."/>
            <person name="Bellair M."/>
            <person name="Blankenburg K."/>
            <person name="Chao H."/>
            <person name="Dinh H."/>
            <person name="Doddapaneni H."/>
            <person name="Downs B."/>
            <person name="Dugan-Rocha S."/>
            <person name="Elkadiri S."/>
            <person name="Gnanaolivu R.D."/>
            <person name="Hernandez B."/>
            <person name="Javaid M."/>
            <person name="Jayaseelan J.C."/>
            <person name="Lee S."/>
            <person name="Li M."/>
            <person name="Ming W."/>
            <person name="Munidasa M."/>
            <person name="Muniz J."/>
            <person name="Nguyen L."/>
            <person name="Ongeri F."/>
            <person name="Osuji N."/>
            <person name="Pu L.-L."/>
            <person name="Puazo M."/>
            <person name="Qu C."/>
            <person name="Quiroz J."/>
            <person name="Raj R."/>
            <person name="Weissenberger G."/>
            <person name="Xin Y."/>
            <person name="Zou X."/>
            <person name="Han Y."/>
            <person name="Richards S."/>
            <person name="Worley K."/>
            <person name="Muzny D."/>
            <person name="Gibbs R."/>
        </authorList>
    </citation>
    <scope>NUCLEOTIDE SEQUENCE</scope>
    <source>
        <strain evidence="1">Sampled in the wild</strain>
    </source>
</reference>
<accession>A0A8K0NX01</accession>
<dbReference type="Proteomes" id="UP000792457">
    <property type="component" value="Unassembled WGS sequence"/>
</dbReference>
<name>A0A8K0NX01_LADFU</name>
<reference evidence="1" key="2">
    <citation type="submission" date="2017-10" db="EMBL/GenBank/DDBJ databases">
        <title>Ladona fulva Genome sequencing and assembly.</title>
        <authorList>
            <person name="Murali S."/>
            <person name="Richards S."/>
            <person name="Bandaranaike D."/>
            <person name="Bellair M."/>
            <person name="Blankenburg K."/>
            <person name="Chao H."/>
            <person name="Dinh H."/>
            <person name="Doddapaneni H."/>
            <person name="Dugan-Rocha S."/>
            <person name="Elkadiri S."/>
            <person name="Gnanaolivu R."/>
            <person name="Hernandez B."/>
            <person name="Skinner E."/>
            <person name="Javaid M."/>
            <person name="Lee S."/>
            <person name="Li M."/>
            <person name="Ming W."/>
            <person name="Munidasa M."/>
            <person name="Muniz J."/>
            <person name="Nguyen L."/>
            <person name="Hughes D."/>
            <person name="Osuji N."/>
            <person name="Pu L.-L."/>
            <person name="Puazo M."/>
            <person name="Qu C."/>
            <person name="Quiroz J."/>
            <person name="Raj R."/>
            <person name="Weissenberger G."/>
            <person name="Xin Y."/>
            <person name="Zou X."/>
            <person name="Han Y."/>
            <person name="Worley K."/>
            <person name="Muzny D."/>
            <person name="Gibbs R."/>
        </authorList>
    </citation>
    <scope>NUCLEOTIDE SEQUENCE</scope>
    <source>
        <strain evidence="1">Sampled in the wild</strain>
    </source>
</reference>
<dbReference type="EMBL" id="KZ308212">
    <property type="protein sequence ID" value="KAG8224797.1"/>
    <property type="molecule type" value="Genomic_DNA"/>
</dbReference>
<keyword evidence="2" id="KW-1185">Reference proteome</keyword>
<gene>
    <name evidence="1" type="ORF">J437_LFUL002242</name>
</gene>
<dbReference type="AlphaFoldDB" id="A0A8K0NX01"/>
<evidence type="ECO:0000313" key="2">
    <source>
        <dbReference type="Proteomes" id="UP000792457"/>
    </source>
</evidence>
<protein>
    <submittedName>
        <fullName evidence="1">Uncharacterized protein</fullName>
    </submittedName>
</protein>
<sequence>MNAGRGGREIYPLPTVYNIDYRWPLHPVPREKTGFEPVQTPRPVRKYSEAEAEALLENLYKSRLRTTYDVSYTFPISKRLSMGELRDFLIFISHVKGDEVGEEQDKPEKISDQNNMLNQFKLTYGEESCQRPRPQLPTARKLFGKARSPQLLVGRSEYQDCLGRLGYCILLEREKSTIEKKK</sequence>